<gene>
    <name evidence="2" type="ORF">CBYS24578_00003836</name>
</gene>
<sequence>MEGSTTSESATPGTVPSPTETNLASIRLSQSPGSTTLKTVTTVRGESGSEDSNTLYQPPPTDIVAGPPEVKDELPSNPDYPWGGGSPIHRHQIVDEPKKNATNTIGARSRIKNWLWGRSIKRLKPHWFETPPNDQDGSGE</sequence>
<dbReference type="AlphaFoldDB" id="A0A9N9Y8P7"/>
<feature type="region of interest" description="Disordered" evidence="1">
    <location>
        <begin position="1"/>
        <end position="105"/>
    </location>
</feature>
<comment type="caution">
    <text evidence="2">The sequence shown here is derived from an EMBL/GenBank/DDBJ whole genome shotgun (WGS) entry which is preliminary data.</text>
</comment>
<reference evidence="2" key="1">
    <citation type="submission" date="2021-10" db="EMBL/GenBank/DDBJ databases">
        <authorList>
            <person name="Piombo E."/>
        </authorList>
    </citation>
    <scope>NUCLEOTIDE SEQUENCE</scope>
</reference>
<organism evidence="2 3">
    <name type="scientific">Clonostachys byssicola</name>
    <dbReference type="NCBI Taxonomy" id="160290"/>
    <lineage>
        <taxon>Eukaryota</taxon>
        <taxon>Fungi</taxon>
        <taxon>Dikarya</taxon>
        <taxon>Ascomycota</taxon>
        <taxon>Pezizomycotina</taxon>
        <taxon>Sordariomycetes</taxon>
        <taxon>Hypocreomycetidae</taxon>
        <taxon>Hypocreales</taxon>
        <taxon>Bionectriaceae</taxon>
        <taxon>Clonostachys</taxon>
    </lineage>
</organism>
<evidence type="ECO:0000313" key="2">
    <source>
        <dbReference type="EMBL" id="CAG9995765.1"/>
    </source>
</evidence>
<protein>
    <submittedName>
        <fullName evidence="2">Uncharacterized protein</fullName>
    </submittedName>
</protein>
<name>A0A9N9Y8P7_9HYPO</name>
<accession>A0A9N9Y8P7</accession>
<evidence type="ECO:0000313" key="3">
    <source>
        <dbReference type="Proteomes" id="UP000754883"/>
    </source>
</evidence>
<dbReference type="OrthoDB" id="5104805at2759"/>
<evidence type="ECO:0000256" key="1">
    <source>
        <dbReference type="SAM" id="MobiDB-lite"/>
    </source>
</evidence>
<keyword evidence="3" id="KW-1185">Reference proteome</keyword>
<dbReference type="EMBL" id="CABFNO020001536">
    <property type="protein sequence ID" value="CAG9995765.1"/>
    <property type="molecule type" value="Genomic_DNA"/>
</dbReference>
<proteinExistence type="predicted"/>
<dbReference type="Proteomes" id="UP000754883">
    <property type="component" value="Unassembled WGS sequence"/>
</dbReference>
<feature type="compositionally biased region" description="Polar residues" evidence="1">
    <location>
        <begin position="1"/>
        <end position="56"/>
    </location>
</feature>